<protein>
    <submittedName>
        <fullName evidence="2">Uncharacterized protein</fullName>
    </submittedName>
</protein>
<reference evidence="2 3" key="1">
    <citation type="journal article" date="2002" name="Nature">
        <title>Genome sequence and comparative analysis of the model rodent malaria parasite Plasmodium yoelii yoelii.</title>
        <authorList>
            <person name="Carlton J.M."/>
            <person name="Angiuoli S.V."/>
            <person name="Suh B.B."/>
            <person name="Kooij T.W."/>
            <person name="Pertea M."/>
            <person name="Silva J.C."/>
            <person name="Ermolaeva M.D."/>
            <person name="Allen J.E."/>
            <person name="Selengut J.D."/>
            <person name="Koo H.L."/>
            <person name="Peterson J.D."/>
            <person name="Pop M."/>
            <person name="Kosack D.S."/>
            <person name="Shumway M.F."/>
            <person name="Bidwell S.L."/>
            <person name="Shallom S.J."/>
            <person name="van Aken S.E."/>
            <person name="Riedmuller S.B."/>
            <person name="Feldblyum T.V."/>
            <person name="Cho J.K."/>
            <person name="Quackenbush J."/>
            <person name="Sedegah M."/>
            <person name="Shoaibi A."/>
            <person name="Cummings L.M."/>
            <person name="Florens L."/>
            <person name="Yates J.R."/>
            <person name="Raine J.D."/>
            <person name="Sinden R.E."/>
            <person name="Harris M.A."/>
            <person name="Cunningham D.A."/>
            <person name="Preiser P.R."/>
            <person name="Bergman L.W."/>
            <person name="Vaidya A.B."/>
            <person name="van Lin L.H."/>
            <person name="Janse C.J."/>
            <person name="Waters A.P."/>
            <person name="Smith H.O."/>
            <person name="White O.R."/>
            <person name="Salzberg S.L."/>
            <person name="Venter J.C."/>
            <person name="Fraser C.M."/>
            <person name="Hoffman S.L."/>
            <person name="Gardner M.J."/>
            <person name="Carucci D.J."/>
        </authorList>
    </citation>
    <scope>NUCLEOTIDE SEQUENCE [LARGE SCALE GENOMIC DNA]</scope>
    <source>
        <strain evidence="2 3">17XNL</strain>
    </source>
</reference>
<organism evidence="2 3">
    <name type="scientific">Plasmodium yoelii yoelii</name>
    <dbReference type="NCBI Taxonomy" id="73239"/>
    <lineage>
        <taxon>Eukaryota</taxon>
        <taxon>Sar</taxon>
        <taxon>Alveolata</taxon>
        <taxon>Apicomplexa</taxon>
        <taxon>Aconoidasida</taxon>
        <taxon>Haemosporida</taxon>
        <taxon>Plasmodiidae</taxon>
        <taxon>Plasmodium</taxon>
        <taxon>Plasmodium (Vinckeia)</taxon>
    </lineage>
</organism>
<dbReference type="InParanoid" id="Q7RDI2"/>
<keyword evidence="3" id="KW-1185">Reference proteome</keyword>
<proteinExistence type="predicted"/>
<feature type="transmembrane region" description="Helical" evidence="1">
    <location>
        <begin position="25"/>
        <end position="45"/>
    </location>
</feature>
<dbReference type="PaxDb" id="73239-Q7RDI2"/>
<dbReference type="AlphaFoldDB" id="Q7RDI2"/>
<keyword evidence="1" id="KW-0812">Transmembrane</keyword>
<evidence type="ECO:0000313" key="2">
    <source>
        <dbReference type="EMBL" id="EAA17465.1"/>
    </source>
</evidence>
<name>Q7RDI2_PLAYO</name>
<dbReference type="EMBL" id="AABL01001726">
    <property type="protein sequence ID" value="EAA17465.1"/>
    <property type="molecule type" value="Genomic_DNA"/>
</dbReference>
<evidence type="ECO:0000313" key="3">
    <source>
        <dbReference type="Proteomes" id="UP000008553"/>
    </source>
</evidence>
<keyword evidence="1" id="KW-1133">Transmembrane helix</keyword>
<comment type="caution">
    <text evidence="2">The sequence shown here is derived from an EMBL/GenBank/DDBJ whole genome shotgun (WGS) entry which is preliminary data.</text>
</comment>
<evidence type="ECO:0000256" key="1">
    <source>
        <dbReference type="SAM" id="Phobius"/>
    </source>
</evidence>
<gene>
    <name evidence="2" type="ORF">PY05440</name>
</gene>
<keyword evidence="1" id="KW-0472">Membrane</keyword>
<dbReference type="Proteomes" id="UP000008553">
    <property type="component" value="Unassembled WGS sequence"/>
</dbReference>
<sequence>MFYIKNYPLPKKFCKTNEKIYKNNYFNIIINATSVIDIVLWLNYLDKKYIKPINLIKTYILPFK</sequence>
<accession>Q7RDI2</accession>